<dbReference type="InterPro" id="IPR011032">
    <property type="entry name" value="GroES-like_sf"/>
</dbReference>
<proteinExistence type="predicted"/>
<evidence type="ECO:0000313" key="2">
    <source>
        <dbReference type="Proteomes" id="UP000238390"/>
    </source>
</evidence>
<dbReference type="InterPro" id="IPR051397">
    <property type="entry name" value="Zn-ADH-like_protein"/>
</dbReference>
<accession>A0A2R3J282</accession>
<dbReference type="EMBL" id="CP027169">
    <property type="protein sequence ID" value="AVK08253.1"/>
    <property type="molecule type" value="Genomic_DNA"/>
</dbReference>
<dbReference type="PANTHER" id="PTHR43677">
    <property type="entry name" value="SHORT-CHAIN DEHYDROGENASE/REDUCTASE"/>
    <property type="match status" value="1"/>
</dbReference>
<dbReference type="AlphaFoldDB" id="A0A2R3J282"/>
<organism evidence="1 2">
    <name type="scientific">Pseudomonas paraeruginosa</name>
    <dbReference type="NCBI Taxonomy" id="2994495"/>
    <lineage>
        <taxon>Bacteria</taxon>
        <taxon>Pseudomonadati</taxon>
        <taxon>Pseudomonadota</taxon>
        <taxon>Gammaproteobacteria</taxon>
        <taxon>Pseudomonadales</taxon>
        <taxon>Pseudomonadaceae</taxon>
        <taxon>Pseudomonas</taxon>
    </lineage>
</organism>
<dbReference type="SUPFAM" id="SSF50129">
    <property type="entry name" value="GroES-like"/>
    <property type="match status" value="1"/>
</dbReference>
<reference evidence="1 2" key="1">
    <citation type="submission" date="2018-02" db="EMBL/GenBank/DDBJ databases">
        <title>FDA/CDC Antimicrobial Resistant Isolate Bank Genome Sequencing.</title>
        <authorList>
            <person name="Benahmed F.H."/>
            <person name="Lutgring J.D."/>
            <person name="Yoo B."/>
            <person name="Machado M."/>
            <person name="Brown A."/>
            <person name="McAllister G."/>
            <person name="Perry A."/>
            <person name="Halpin A.L."/>
            <person name="Vavikolanu K."/>
            <person name="Ott S."/>
            <person name="Zhao X."/>
            <person name="Tallon L.J."/>
            <person name="Sadzewicz L."/>
            <person name="Aluvathingal J."/>
            <person name="Nadendla S."/>
            <person name="Voskania-kordi A."/>
            <person name="Simonyan V."/>
            <person name="Patel J."/>
            <person name="Shawar R.M."/>
        </authorList>
    </citation>
    <scope>NUCLEOTIDE SEQUENCE [LARGE SCALE GENOMIC DNA]</scope>
    <source>
        <strain evidence="1 2">AR_0356</strain>
    </source>
</reference>
<keyword evidence="2" id="KW-1185">Reference proteome</keyword>
<dbReference type="SUPFAM" id="SSF51735">
    <property type="entry name" value="NAD(P)-binding Rossmann-fold domains"/>
    <property type="match status" value="1"/>
</dbReference>
<protein>
    <submittedName>
        <fullName evidence="1">Zinc-binding dehydrogenase family protein</fullName>
    </submittedName>
</protein>
<gene>
    <name evidence="1" type="ORF">CSB93_6028</name>
</gene>
<sequence>MRAAIISERNAPPVVGDFREPEPQDGAVLIDVDTAGLGGWDVLGAYRLGVEYPCVIRGEGVGRATDGRRVYFGERSVAPFGAWAERTLVPAAEVWEVPDEVDDKTAISMGIAATGAIVPLEKAAIQKGEKVLILGATGTLGQIALQLARNMGAGKVVGAARSAPALLGLKSRGIADEVVTLGGADDVAALKDAADGGFDVVLDLVCGQPMLTALKATNWGARIMTIGTGAGRQVNLDIADLLFRSLSCIGTGQRPPAEREQIWRRLLKIAKEQEIQVDYLDYTLDQAAEAWATQMAGPHAKITASIKR</sequence>
<dbReference type="RefSeq" id="WP_034030793.1">
    <property type="nucleotide sequence ID" value="NZ_CP027169.1"/>
</dbReference>
<dbReference type="InterPro" id="IPR020843">
    <property type="entry name" value="ER"/>
</dbReference>
<dbReference type="Proteomes" id="UP000238390">
    <property type="component" value="Chromosome"/>
</dbReference>
<dbReference type="PANTHER" id="PTHR43677:SF11">
    <property type="entry name" value="ZINC-CONTAINING ALCOHOL DEHYDROGENASE"/>
    <property type="match status" value="1"/>
</dbReference>
<dbReference type="SMART" id="SM00829">
    <property type="entry name" value="PKS_ER"/>
    <property type="match status" value="1"/>
</dbReference>
<dbReference type="InterPro" id="IPR013149">
    <property type="entry name" value="ADH-like_C"/>
</dbReference>
<dbReference type="Gene3D" id="3.90.180.10">
    <property type="entry name" value="Medium-chain alcohol dehydrogenases, catalytic domain"/>
    <property type="match status" value="1"/>
</dbReference>
<dbReference type="InterPro" id="IPR036291">
    <property type="entry name" value="NAD(P)-bd_dom_sf"/>
</dbReference>
<evidence type="ECO:0000313" key="1">
    <source>
        <dbReference type="EMBL" id="AVK08253.1"/>
    </source>
</evidence>
<name>A0A2R3J282_9PSED</name>
<dbReference type="Pfam" id="PF00107">
    <property type="entry name" value="ADH_zinc_N"/>
    <property type="match status" value="1"/>
</dbReference>
<dbReference type="GO" id="GO:0016491">
    <property type="term" value="F:oxidoreductase activity"/>
    <property type="evidence" value="ECO:0007669"/>
    <property type="project" value="InterPro"/>
</dbReference>